<dbReference type="Gene3D" id="3.40.50.620">
    <property type="entry name" value="HUPs"/>
    <property type="match status" value="1"/>
</dbReference>
<dbReference type="PANTHER" id="PTHR45647">
    <property type="entry name" value="OS02G0152300 PROTEIN"/>
    <property type="match status" value="1"/>
</dbReference>
<dbReference type="EC" id="2.3.2.27" evidence="2"/>
<dbReference type="AlphaFoldDB" id="Q2QWV8"/>
<dbReference type="Gene3D" id="3.90.25.10">
    <property type="entry name" value="UDP-galactose 4-epimerase, domain 1"/>
    <property type="match status" value="1"/>
</dbReference>
<evidence type="ECO:0000256" key="2">
    <source>
        <dbReference type="ARBA" id="ARBA00012483"/>
    </source>
</evidence>
<dbReference type="PANTHER" id="PTHR45647:SF139">
    <property type="entry name" value="OS02G0152300 PROTEIN"/>
    <property type="match status" value="1"/>
</dbReference>
<feature type="domain" description="UspA" evidence="6">
    <location>
        <begin position="25"/>
        <end position="150"/>
    </location>
</feature>
<evidence type="ECO:0000256" key="1">
    <source>
        <dbReference type="ARBA" id="ARBA00000900"/>
    </source>
</evidence>
<dbReference type="Gene3D" id="3.40.50.720">
    <property type="entry name" value="NAD(P)-binding Rossmann-like Domain"/>
    <property type="match status" value="1"/>
</dbReference>
<comment type="catalytic activity">
    <reaction evidence="1">
        <text>S-ubiquitinyl-[E2 ubiquitin-conjugating enzyme]-L-cysteine + [acceptor protein]-L-lysine = [E2 ubiquitin-conjugating enzyme]-L-cysteine + N(6)-ubiquitinyl-[acceptor protein]-L-lysine.</text>
        <dbReference type="EC" id="2.3.2.27"/>
    </reaction>
</comment>
<evidence type="ECO:0000256" key="3">
    <source>
        <dbReference type="ARBA" id="ARBA00022786"/>
    </source>
</evidence>
<keyword evidence="3" id="KW-0833">Ubl conjugation pathway</keyword>
<gene>
    <name evidence="7" type="ordered locus">LOC_Os12g08060</name>
</gene>
<reference evidence="7" key="2">
    <citation type="submission" date="2005-04" db="EMBL/GenBank/DDBJ databases">
        <authorList>
            <person name="Buell C.R."/>
            <person name="Wing R.A."/>
            <person name="McCombie W.A."/>
            <person name="Ouyang S."/>
        </authorList>
    </citation>
    <scope>NUCLEOTIDE SEQUENCE</scope>
</reference>
<dbReference type="Pfam" id="PF00582">
    <property type="entry name" value="Usp"/>
    <property type="match status" value="1"/>
</dbReference>
<feature type="region of interest" description="Disordered" evidence="5">
    <location>
        <begin position="297"/>
        <end position="330"/>
    </location>
</feature>
<dbReference type="FunFam" id="3.40.50.620:FF:000572">
    <property type="entry name" value="Os12g0181200 protein"/>
    <property type="match status" value="1"/>
</dbReference>
<feature type="coiled-coil region" evidence="4">
    <location>
        <begin position="434"/>
        <end position="464"/>
    </location>
</feature>
<reference evidence="7" key="3">
    <citation type="submission" date="2006-01" db="EMBL/GenBank/DDBJ databases">
        <authorList>
            <person name="Buell R."/>
        </authorList>
    </citation>
    <scope>NUCLEOTIDE SEQUENCE</scope>
</reference>
<dbReference type="InterPro" id="IPR051348">
    <property type="entry name" value="U-box_ubiquitin_ligases"/>
</dbReference>
<organism evidence="7">
    <name type="scientific">Oryza sativa subsp. japonica</name>
    <name type="common">Rice</name>
    <dbReference type="NCBI Taxonomy" id="39947"/>
    <lineage>
        <taxon>Eukaryota</taxon>
        <taxon>Viridiplantae</taxon>
        <taxon>Streptophyta</taxon>
        <taxon>Embryophyta</taxon>
        <taxon>Tracheophyta</taxon>
        <taxon>Spermatophyta</taxon>
        <taxon>Magnoliopsida</taxon>
        <taxon>Liliopsida</taxon>
        <taxon>Poales</taxon>
        <taxon>Poaceae</taxon>
        <taxon>BOP clade</taxon>
        <taxon>Oryzoideae</taxon>
        <taxon>Oryzeae</taxon>
        <taxon>Oryzinae</taxon>
        <taxon>Oryza</taxon>
        <taxon>Oryza sativa</taxon>
    </lineage>
</organism>
<keyword evidence="4" id="KW-0175">Coiled coil</keyword>
<protein>
    <recommendedName>
        <fullName evidence="2">RING-type E3 ubiquitin transferase</fullName>
        <ecNumber evidence="2">2.3.2.27</ecNumber>
    </recommendedName>
</protein>
<evidence type="ECO:0000256" key="4">
    <source>
        <dbReference type="SAM" id="Coils"/>
    </source>
</evidence>
<evidence type="ECO:0000259" key="6">
    <source>
        <dbReference type="Pfam" id="PF00582"/>
    </source>
</evidence>
<dbReference type="GO" id="GO:0061630">
    <property type="term" value="F:ubiquitin protein ligase activity"/>
    <property type="evidence" value="ECO:0007669"/>
    <property type="project" value="UniProtKB-EC"/>
</dbReference>
<proteinExistence type="predicted"/>
<reference evidence="7" key="1">
    <citation type="journal article" date="2005" name="BMC Biol.">
        <title>The sequence of rice chromosomes 11 and 12, rich in disease resistance genes and recent gene duplications.</title>
        <authorList>
            <consortium name="The rice chromosomes 11 and 12 sequencing consortia"/>
        </authorList>
    </citation>
    <scope>NUCLEOTIDE SEQUENCE [LARGE SCALE GENOMIC DNA]</scope>
</reference>
<accession>Q2QWV8</accession>
<name>Q2QWV8_ORYSJ</name>
<dbReference type="InterPro" id="IPR014729">
    <property type="entry name" value="Rossmann-like_a/b/a_fold"/>
</dbReference>
<dbReference type="SUPFAM" id="SSF52402">
    <property type="entry name" value="Adenine nucleotide alpha hydrolases-like"/>
    <property type="match status" value="1"/>
</dbReference>
<feature type="compositionally biased region" description="Polar residues" evidence="5">
    <location>
        <begin position="304"/>
        <end position="326"/>
    </location>
</feature>
<evidence type="ECO:0000313" key="7">
    <source>
        <dbReference type="EMBL" id="ABA95948.1"/>
    </source>
</evidence>
<sequence>MSRRAAPMMLALPAPPRLGWGGRTVVVVGVRDDAEGRELLTWALAMVASAGDRVVALHVATPPAAADQEGAMRMAARRIRATESLAALLRAYHDFCDLNQVPAHRPHISLELRICHGSSIKKALVNEASSYGAAHLILGVTNNSRSHLRPSSSSSATIAKYCAKRVPPSCSVLAVGNGRVVYRRDAAQQQLNQCISPLVETPRRIYRKIYRKLVRAATTITREKSQDDAAIAGGGRHLRRNISTPTSAPVSPVVAFTPRQAEVAAGWPLLSPDLKSALPEWTEMSVARWAMQLPSRCPAPSPLNPRNNSGDQATSPAITASETPSPATDEAAEQVAQELASLRNKYSSKAARFVGFLVIEVLGRQQCKVEEELGKGGVQESSAHNLFDRMTSQHKVFKDDERIAEPVPIKSTMNKEGISMDEALDRILEKFELMEANRRQEEKFNQILQKLEEVEARRSKAAEETIASIRATTAILKATSPTAPMAPPTLAPTKCLTECPNNNLTWATASSSHISEDTATTVPWELGDNKDKGHAPCVITKDSPEVTPTMCSTKCSGPTVEPDLTVAAVVTSATTAAASMELVAAGNTIGATYINNLDHPKVTHAKCLMLDLSSNSGADQTVVTFETLVDMTKGVFAPDATIEGSSPRKIVEIDLVIVMPTGCSMLFFDKGASELLPVRGHVMWQLLLEQCKRNPWSPPNSVYQVNGIWELWHVPWLDFNYFRTRLSLMPPWPPSTQIGTIMLWLVANSWLRVVELKPWPDPQSSQCSTGGRWTELKVPWSAPDCECSMGDDFCSANCIRNEALSVALSCAPKGDLNHEKIDGSQKDTLVALLILEHFHYVGDEEKVTQGMLNGLIAVGCNYLILIMCAAIITTTFHLAMITTQGNNVYGPNQLHEKLIPRLIPLTMRGLPLPIHAFEVVLHKGQVGHVYHIGTAKERRVIDEATDISVRDSILWPKLKHVDVLEDGNNRWTRDFSSRSIVLKGRQDCGLCWCALDVIRDVKVDLVLQLLKQYGSAKLVIINSLSIPWDPGGSRVTLAGHSSCHIGYITREALTEEIKYKSLHQTYPLVKFPHLRSSAWGQTKFQEMGIVRKSCGLQCGPVQ</sequence>
<dbReference type="InterPro" id="IPR006016">
    <property type="entry name" value="UspA"/>
</dbReference>
<dbReference type="EMBL" id="DP000011">
    <property type="protein sequence ID" value="ABA95948.1"/>
    <property type="molecule type" value="Genomic_DNA"/>
</dbReference>
<evidence type="ECO:0000256" key="5">
    <source>
        <dbReference type="SAM" id="MobiDB-lite"/>
    </source>
</evidence>